<accession>A0A382C9V9</accession>
<organism evidence="1">
    <name type="scientific">marine metagenome</name>
    <dbReference type="NCBI Taxonomy" id="408172"/>
    <lineage>
        <taxon>unclassified sequences</taxon>
        <taxon>metagenomes</taxon>
        <taxon>ecological metagenomes</taxon>
    </lineage>
</organism>
<evidence type="ECO:0000313" key="1">
    <source>
        <dbReference type="EMBL" id="SVB22602.1"/>
    </source>
</evidence>
<gene>
    <name evidence="1" type="ORF">METZ01_LOCUS175456</name>
</gene>
<name>A0A382C9V9_9ZZZZ</name>
<sequence>MLMVFEFGAPSYASKRTYPPKRVYSMIKILIARACKKYPTLKNFGVYCKMCPLALFLL</sequence>
<protein>
    <submittedName>
        <fullName evidence="1">Uncharacterized protein</fullName>
    </submittedName>
</protein>
<reference evidence="1" key="1">
    <citation type="submission" date="2018-05" db="EMBL/GenBank/DDBJ databases">
        <authorList>
            <person name="Lanie J.A."/>
            <person name="Ng W.-L."/>
            <person name="Kazmierczak K.M."/>
            <person name="Andrzejewski T.M."/>
            <person name="Davidsen T.M."/>
            <person name="Wayne K.J."/>
            <person name="Tettelin H."/>
            <person name="Glass J.I."/>
            <person name="Rusch D."/>
            <person name="Podicherti R."/>
            <person name="Tsui H.-C.T."/>
            <person name="Winkler M.E."/>
        </authorList>
    </citation>
    <scope>NUCLEOTIDE SEQUENCE</scope>
</reference>
<dbReference type="AlphaFoldDB" id="A0A382C9V9"/>
<dbReference type="EMBL" id="UINC01033390">
    <property type="protein sequence ID" value="SVB22602.1"/>
    <property type="molecule type" value="Genomic_DNA"/>
</dbReference>
<proteinExistence type="predicted"/>